<evidence type="ECO:0000313" key="3">
    <source>
        <dbReference type="EMBL" id="MDP9864552.1"/>
    </source>
</evidence>
<dbReference type="RefSeq" id="WP_306862556.1">
    <property type="nucleotide sequence ID" value="NZ_JAUSRB010000002.1"/>
</dbReference>
<comment type="similarity">
    <text evidence="1">Belongs to the thioesterase family.</text>
</comment>
<protein>
    <submittedName>
        <fullName evidence="3">Surfactin synthase thioesterase subunit</fullName>
    </submittedName>
</protein>
<dbReference type="Gene3D" id="3.40.50.1820">
    <property type="entry name" value="alpha/beta hydrolase"/>
    <property type="match status" value="1"/>
</dbReference>
<sequence length="255" mass="27250">MTTLTARWFRCARPLPHAPLRLFCLPYAGAGAGVFHPWPAALAPDVEVVGVQLPGRENRIVEPPEIDLAELADAVADAVTADSRPYALYGHSLGARLAFEVTRRLDRADAPLPVRLYVGAARAPHLHASADTFDGLSRVSDDELVTRVVAGGGVPEAVAAEPELLELLLPTLRADFAWLDDYVYQPGPALPVPITAFAGTLDRAVSMEQVAAWEQHTAAGFALHRLDGGHFFLQDRLADLTTLLSADLRAAGGGL</sequence>
<dbReference type="EMBL" id="JAUSRB010000002">
    <property type="protein sequence ID" value="MDP9864552.1"/>
    <property type="molecule type" value="Genomic_DNA"/>
</dbReference>
<dbReference type="Pfam" id="PF00975">
    <property type="entry name" value="Thioesterase"/>
    <property type="match status" value="1"/>
</dbReference>
<proteinExistence type="inferred from homology"/>
<name>A0ABT9R5N7_9ACTN</name>
<accession>A0ABT9R5N7</accession>
<gene>
    <name evidence="3" type="ORF">J2S55_003818</name>
</gene>
<dbReference type="InterPro" id="IPR012223">
    <property type="entry name" value="TEII"/>
</dbReference>
<dbReference type="SUPFAM" id="SSF53474">
    <property type="entry name" value="alpha/beta-Hydrolases"/>
    <property type="match status" value="1"/>
</dbReference>
<reference evidence="3 4" key="1">
    <citation type="submission" date="2023-07" db="EMBL/GenBank/DDBJ databases">
        <title>Sequencing the genomes of 1000 actinobacteria strains.</title>
        <authorList>
            <person name="Klenk H.-P."/>
        </authorList>
    </citation>
    <scope>NUCLEOTIDE SEQUENCE [LARGE SCALE GENOMIC DNA]</scope>
    <source>
        <strain evidence="3 4">DSM 44109</strain>
    </source>
</reference>
<evidence type="ECO:0000259" key="2">
    <source>
        <dbReference type="Pfam" id="PF00975"/>
    </source>
</evidence>
<dbReference type="InterPro" id="IPR029058">
    <property type="entry name" value="AB_hydrolase_fold"/>
</dbReference>
<organism evidence="3 4">
    <name type="scientific">Streptosporangium brasiliense</name>
    <dbReference type="NCBI Taxonomy" id="47480"/>
    <lineage>
        <taxon>Bacteria</taxon>
        <taxon>Bacillati</taxon>
        <taxon>Actinomycetota</taxon>
        <taxon>Actinomycetes</taxon>
        <taxon>Streptosporangiales</taxon>
        <taxon>Streptosporangiaceae</taxon>
        <taxon>Streptosporangium</taxon>
    </lineage>
</organism>
<evidence type="ECO:0000313" key="4">
    <source>
        <dbReference type="Proteomes" id="UP001230426"/>
    </source>
</evidence>
<dbReference type="Proteomes" id="UP001230426">
    <property type="component" value="Unassembled WGS sequence"/>
</dbReference>
<keyword evidence="4" id="KW-1185">Reference proteome</keyword>
<feature type="domain" description="Thioesterase" evidence="2">
    <location>
        <begin position="21"/>
        <end position="238"/>
    </location>
</feature>
<dbReference type="PANTHER" id="PTHR11487">
    <property type="entry name" value="THIOESTERASE"/>
    <property type="match status" value="1"/>
</dbReference>
<dbReference type="InterPro" id="IPR001031">
    <property type="entry name" value="Thioesterase"/>
</dbReference>
<evidence type="ECO:0000256" key="1">
    <source>
        <dbReference type="ARBA" id="ARBA00007169"/>
    </source>
</evidence>
<comment type="caution">
    <text evidence="3">The sequence shown here is derived from an EMBL/GenBank/DDBJ whole genome shotgun (WGS) entry which is preliminary data.</text>
</comment>
<dbReference type="PANTHER" id="PTHR11487:SF0">
    <property type="entry name" value="S-ACYL FATTY ACID SYNTHASE THIOESTERASE, MEDIUM CHAIN"/>
    <property type="match status" value="1"/>
</dbReference>